<protein>
    <submittedName>
        <fullName evidence="1">Uncharacterized protein</fullName>
    </submittedName>
</protein>
<keyword evidence="2" id="KW-1185">Reference proteome</keyword>
<feature type="non-terminal residue" evidence="1">
    <location>
        <position position="1"/>
    </location>
</feature>
<sequence>STRHSPLFFLTRIFFSKFSGIASVKVNSCDLDAHSLEYLDIQCRYNAFKSVLLINLGVVALSLDYISCHDTKFAYRLFFELDCFKRKWIRKNKKPQNHRMPKFTVCH</sequence>
<proteinExistence type="predicted"/>
<dbReference type="AlphaFoldDB" id="A0A653D8W6"/>
<evidence type="ECO:0000313" key="2">
    <source>
        <dbReference type="Proteomes" id="UP000410492"/>
    </source>
</evidence>
<organism evidence="1 2">
    <name type="scientific">Callosobruchus maculatus</name>
    <name type="common">Southern cowpea weevil</name>
    <name type="synonym">Pulse bruchid</name>
    <dbReference type="NCBI Taxonomy" id="64391"/>
    <lineage>
        <taxon>Eukaryota</taxon>
        <taxon>Metazoa</taxon>
        <taxon>Ecdysozoa</taxon>
        <taxon>Arthropoda</taxon>
        <taxon>Hexapoda</taxon>
        <taxon>Insecta</taxon>
        <taxon>Pterygota</taxon>
        <taxon>Neoptera</taxon>
        <taxon>Endopterygota</taxon>
        <taxon>Coleoptera</taxon>
        <taxon>Polyphaga</taxon>
        <taxon>Cucujiformia</taxon>
        <taxon>Chrysomeloidea</taxon>
        <taxon>Chrysomelidae</taxon>
        <taxon>Bruchinae</taxon>
        <taxon>Bruchini</taxon>
        <taxon>Callosobruchus</taxon>
    </lineage>
</organism>
<dbReference type="OrthoDB" id="6407164at2759"/>
<accession>A0A653D8W6</accession>
<name>A0A653D8W6_CALMS</name>
<dbReference type="Proteomes" id="UP000410492">
    <property type="component" value="Unassembled WGS sequence"/>
</dbReference>
<evidence type="ECO:0000313" key="1">
    <source>
        <dbReference type="EMBL" id="VEN56001.1"/>
    </source>
</evidence>
<dbReference type="EMBL" id="CAACVG010010519">
    <property type="protein sequence ID" value="VEN56001.1"/>
    <property type="molecule type" value="Genomic_DNA"/>
</dbReference>
<reference evidence="1 2" key="1">
    <citation type="submission" date="2019-01" db="EMBL/GenBank/DDBJ databases">
        <authorList>
            <person name="Sayadi A."/>
        </authorList>
    </citation>
    <scope>NUCLEOTIDE SEQUENCE [LARGE SCALE GENOMIC DNA]</scope>
</reference>
<gene>
    <name evidence="1" type="ORF">CALMAC_LOCUS15014</name>
</gene>